<organism evidence="2 3">
    <name type="scientific">Phyllobacterium phragmitis</name>
    <dbReference type="NCBI Taxonomy" id="2670329"/>
    <lineage>
        <taxon>Bacteria</taxon>
        <taxon>Pseudomonadati</taxon>
        <taxon>Pseudomonadota</taxon>
        <taxon>Alphaproteobacteria</taxon>
        <taxon>Hyphomicrobiales</taxon>
        <taxon>Phyllobacteriaceae</taxon>
        <taxon>Phyllobacterium</taxon>
    </lineage>
</organism>
<dbReference type="InterPro" id="IPR036157">
    <property type="entry name" value="dUTPase-like_sf"/>
</dbReference>
<protein>
    <recommendedName>
        <fullName evidence="4">dUTPase-like domain-containing protein</fullName>
    </recommendedName>
</protein>
<keyword evidence="3" id="KW-1185">Reference proteome</keyword>
<gene>
    <name evidence="2" type="ORF">PPNSA23_28650</name>
</gene>
<dbReference type="Gene3D" id="2.70.40.10">
    <property type="match status" value="1"/>
</dbReference>
<keyword evidence="1" id="KW-0812">Transmembrane</keyword>
<evidence type="ECO:0008006" key="4">
    <source>
        <dbReference type="Google" id="ProtNLM"/>
    </source>
</evidence>
<accession>A0ABQ0H1Y5</accession>
<evidence type="ECO:0000313" key="3">
    <source>
        <dbReference type="Proteomes" id="UP001628091"/>
    </source>
</evidence>
<evidence type="ECO:0000256" key="1">
    <source>
        <dbReference type="SAM" id="Phobius"/>
    </source>
</evidence>
<reference evidence="2 3" key="1">
    <citation type="submission" date="2024-10" db="EMBL/GenBank/DDBJ databases">
        <title>Isolation, draft genome sequencing and identification of Phyllobacterium sp. NSA23, isolated from leaf soil.</title>
        <authorList>
            <person name="Akita H."/>
        </authorList>
    </citation>
    <scope>NUCLEOTIDE SEQUENCE [LARGE SCALE GENOMIC DNA]</scope>
    <source>
        <strain evidence="2 3">NSA23</strain>
    </source>
</reference>
<dbReference type="SUPFAM" id="SSF51283">
    <property type="entry name" value="dUTPase-like"/>
    <property type="match status" value="1"/>
</dbReference>
<keyword evidence="1" id="KW-0472">Membrane</keyword>
<feature type="transmembrane region" description="Helical" evidence="1">
    <location>
        <begin position="183"/>
        <end position="207"/>
    </location>
</feature>
<proteinExistence type="predicted"/>
<dbReference type="EMBL" id="BAAFZP010000001">
    <property type="protein sequence ID" value="GAB1582922.1"/>
    <property type="molecule type" value="Genomic_DNA"/>
</dbReference>
<dbReference type="Pfam" id="PF22769">
    <property type="entry name" value="DCD"/>
    <property type="match status" value="1"/>
</dbReference>
<name>A0ABQ0H1Y5_9HYPH</name>
<dbReference type="InterPro" id="IPR011962">
    <property type="entry name" value="dCTP_deaminase"/>
</dbReference>
<sequence length="235" mass="26479">MLMTDGEIRRAGLVKYASDSRYNATSYDLGIGEIIDSEGRRYSEVGYLIKPQEIVWLVSRENVVLPEDITAHANIRTSLCNSGLLALNFGIVDPGWNGPLATAIVNFSKMGYFVKIEEKFLRLSFFQHNIPSKTNPISIDRKTYINDRVAIASRDFGATFLNVDKLSEEVAERIIKKKKEDMILYGAVLSISFGLAVIFISIATYVMPIFWGHPFENGSIDSRLKTLEERVLETE</sequence>
<comment type="caution">
    <text evidence="2">The sequence shown here is derived from an EMBL/GenBank/DDBJ whole genome shotgun (WGS) entry which is preliminary data.</text>
</comment>
<keyword evidence="1" id="KW-1133">Transmembrane helix</keyword>
<evidence type="ECO:0000313" key="2">
    <source>
        <dbReference type="EMBL" id="GAB1582922.1"/>
    </source>
</evidence>
<dbReference type="Proteomes" id="UP001628091">
    <property type="component" value="Unassembled WGS sequence"/>
</dbReference>